<proteinExistence type="predicted"/>
<dbReference type="EMBL" id="MF417852">
    <property type="protein sequence ID" value="ASN67546.1"/>
    <property type="molecule type" value="Genomic_DNA"/>
</dbReference>
<gene>
    <name evidence="3" type="ORF">10S16_11</name>
</gene>
<protein>
    <submittedName>
        <fullName evidence="3">Uncharacterized protein</fullName>
    </submittedName>
</protein>
<evidence type="ECO:0000313" key="3">
    <source>
        <dbReference type="EMBL" id="ASN67546.1"/>
    </source>
</evidence>
<sequence>MYNDILACMTIAGTFFAAGFAGAVWDFKRAQRKKARLAKQEAIMQQYEEDLQVKFNEGYQAFQADLAYARKRSHSDNDWSTADVI</sequence>
<evidence type="ECO:0000256" key="1">
    <source>
        <dbReference type="SAM" id="Coils"/>
    </source>
</evidence>
<reference evidence="3" key="1">
    <citation type="submission" date="2017-06" db="EMBL/GenBank/DDBJ databases">
        <title>Novel phages from South African skin metaviromes.</title>
        <authorList>
            <person name="van Zyl L.J."/>
            <person name="Abrahams Y."/>
            <person name="Stander E.A."/>
            <person name="Kirby B.M."/>
            <person name="Clavaud C."/>
            <person name="Farcet C."/>
            <person name="Breton L."/>
            <person name="Trindade M.I."/>
        </authorList>
    </citation>
    <scope>NUCLEOTIDE SEQUENCE</scope>
</reference>
<feature type="coiled-coil region" evidence="1">
    <location>
        <begin position="30"/>
        <end position="57"/>
    </location>
</feature>
<keyword evidence="1" id="KW-0175">Coiled coil</keyword>
<keyword evidence="2" id="KW-1133">Transmembrane helix</keyword>
<keyword evidence="2" id="KW-0472">Membrane</keyword>
<evidence type="ECO:0000256" key="2">
    <source>
        <dbReference type="SAM" id="Phobius"/>
    </source>
</evidence>
<feature type="transmembrane region" description="Helical" evidence="2">
    <location>
        <begin position="6"/>
        <end position="27"/>
    </location>
</feature>
<organism evidence="3">
    <name type="scientific">uncultured Caudovirales phage</name>
    <dbReference type="NCBI Taxonomy" id="2100421"/>
    <lineage>
        <taxon>Viruses</taxon>
        <taxon>Duplodnaviria</taxon>
        <taxon>Heunggongvirae</taxon>
        <taxon>Uroviricota</taxon>
        <taxon>Caudoviricetes</taxon>
        <taxon>Peduoviridae</taxon>
        <taxon>Maltschvirus</taxon>
        <taxon>Maltschvirus maltsch</taxon>
    </lineage>
</organism>
<keyword evidence="2" id="KW-0812">Transmembrane</keyword>
<name>A0A2H4J508_9CAUD</name>
<accession>A0A2H4J508</accession>